<keyword evidence="1" id="KW-0238">DNA-binding</keyword>
<name>A0A5C1Y6T9_9MICO</name>
<dbReference type="Proteomes" id="UP000322159">
    <property type="component" value="Chromosome"/>
</dbReference>
<protein>
    <submittedName>
        <fullName evidence="1">Winged helix DNA-binding domain-containing protein</fullName>
    </submittedName>
</protein>
<evidence type="ECO:0000313" key="1">
    <source>
        <dbReference type="EMBL" id="QEO09783.1"/>
    </source>
</evidence>
<dbReference type="PANTHER" id="PTHR38479">
    <property type="entry name" value="LMO0824 PROTEIN"/>
    <property type="match status" value="1"/>
</dbReference>
<dbReference type="PANTHER" id="PTHR38479:SF2">
    <property type="entry name" value="WINGED HELIX DNA-BINDING DOMAIN-CONTAINING PROTEIN"/>
    <property type="match status" value="1"/>
</dbReference>
<dbReference type="EMBL" id="CP043504">
    <property type="protein sequence ID" value="QEO09783.1"/>
    <property type="molecule type" value="Genomic_DNA"/>
</dbReference>
<gene>
    <name evidence="1" type="ORF">FLP23_07060</name>
</gene>
<dbReference type="RefSeq" id="WP_149325202.1">
    <property type="nucleotide sequence ID" value="NZ_CP043504.1"/>
</dbReference>
<dbReference type="InterPro" id="IPR009351">
    <property type="entry name" value="AlkZ-like"/>
</dbReference>
<dbReference type="GO" id="GO:0003677">
    <property type="term" value="F:DNA binding"/>
    <property type="evidence" value="ECO:0007669"/>
    <property type="project" value="UniProtKB-KW"/>
</dbReference>
<accession>A0A5C1Y6T9</accession>
<dbReference type="KEGG" id="lyk:FLP23_07060"/>
<sequence length="354" mass="38529">MTRTLSARGRRTVTALRLAAQGIARPAGDDPVEVVRSLLAVQAQDYLGALWSVGLRTRGATERSVEDAHRAGGIVRSWPMRGTLHFVAAEDLPWMLSLTGERIARSAAGRHRRLGLEPGDFARAADIARDRLAGGARADRVELLAALRDGGVATDGERGIHLLGNLAHRGVVVLTGRTEFALLAEQLRDARPREPDETLDELALRYFHGHGPATVRDLAWWTGLSLGTVRPAVDRVRDRLDVLEIDGVTHYLRPGLEAERPGVQLLPGFDEYLLGYTDRSAALSAEHADAVVPGGNGLFLPTVVVRGEIVGLWRRTRGRRGAQLELDPFTPLSATVERAAQAAARRYERFVQGA</sequence>
<proteinExistence type="predicted"/>
<reference evidence="1 2" key="1">
    <citation type="submission" date="2019-09" db="EMBL/GenBank/DDBJ databases">
        <title>Genome sequencing of strain KACC 19322.</title>
        <authorList>
            <person name="Heo J."/>
            <person name="Kim S.-J."/>
            <person name="Kim J.-S."/>
            <person name="Hong S.-B."/>
            <person name="Kwon S.-W."/>
        </authorList>
    </citation>
    <scope>NUCLEOTIDE SEQUENCE [LARGE SCALE GENOMIC DNA]</scope>
    <source>
        <strain evidence="1 2">KACC 19322</strain>
    </source>
</reference>
<evidence type="ECO:0000313" key="2">
    <source>
        <dbReference type="Proteomes" id="UP000322159"/>
    </source>
</evidence>
<dbReference type="AlphaFoldDB" id="A0A5C1Y6T9"/>
<organism evidence="1 2">
    <name type="scientific">Protaetiibacter larvae</name>
    <dbReference type="NCBI Taxonomy" id="2592654"/>
    <lineage>
        <taxon>Bacteria</taxon>
        <taxon>Bacillati</taxon>
        <taxon>Actinomycetota</taxon>
        <taxon>Actinomycetes</taxon>
        <taxon>Micrococcales</taxon>
        <taxon>Microbacteriaceae</taxon>
        <taxon>Protaetiibacter</taxon>
    </lineage>
</organism>
<dbReference type="OrthoDB" id="9148135at2"/>
<dbReference type="Pfam" id="PF06224">
    <property type="entry name" value="AlkZ-like"/>
    <property type="match status" value="1"/>
</dbReference>
<keyword evidence="2" id="KW-1185">Reference proteome</keyword>